<protein>
    <submittedName>
        <fullName evidence="1">Dynamin</fullName>
    </submittedName>
</protein>
<dbReference type="InterPro" id="IPR027417">
    <property type="entry name" value="P-loop_NTPase"/>
</dbReference>
<dbReference type="Gene3D" id="3.40.50.300">
    <property type="entry name" value="P-loop containing nucleotide triphosphate hydrolases"/>
    <property type="match status" value="1"/>
</dbReference>
<evidence type="ECO:0000313" key="1">
    <source>
        <dbReference type="EMBL" id="KAJ5220536.1"/>
    </source>
</evidence>
<gene>
    <name evidence="1" type="ORF">N7468_009740</name>
</gene>
<keyword evidence="2" id="KW-1185">Reference proteome</keyword>
<comment type="caution">
    <text evidence="1">The sequence shown here is derived from an EMBL/GenBank/DDBJ whole genome shotgun (WGS) entry which is preliminary data.</text>
</comment>
<organism evidence="1 2">
    <name type="scientific">Penicillium chermesinum</name>
    <dbReference type="NCBI Taxonomy" id="63820"/>
    <lineage>
        <taxon>Eukaryota</taxon>
        <taxon>Fungi</taxon>
        <taxon>Dikarya</taxon>
        <taxon>Ascomycota</taxon>
        <taxon>Pezizomycotina</taxon>
        <taxon>Eurotiomycetes</taxon>
        <taxon>Eurotiomycetidae</taxon>
        <taxon>Eurotiales</taxon>
        <taxon>Aspergillaceae</taxon>
        <taxon>Penicillium</taxon>
    </lineage>
</organism>
<dbReference type="GO" id="GO:0016559">
    <property type="term" value="P:peroxisome fission"/>
    <property type="evidence" value="ECO:0007669"/>
    <property type="project" value="TreeGrafter"/>
</dbReference>
<dbReference type="EMBL" id="JAPQKS010000007">
    <property type="protein sequence ID" value="KAJ5220536.1"/>
    <property type="molecule type" value="Genomic_DNA"/>
</dbReference>
<dbReference type="OrthoDB" id="415706at2759"/>
<dbReference type="GO" id="GO:0048312">
    <property type="term" value="P:intracellular distribution of mitochondria"/>
    <property type="evidence" value="ECO:0007669"/>
    <property type="project" value="TreeGrafter"/>
</dbReference>
<dbReference type="GO" id="GO:0003924">
    <property type="term" value="F:GTPase activity"/>
    <property type="evidence" value="ECO:0007669"/>
    <property type="project" value="TreeGrafter"/>
</dbReference>
<accession>A0A9W9TF99</accession>
<dbReference type="GO" id="GO:0006897">
    <property type="term" value="P:endocytosis"/>
    <property type="evidence" value="ECO:0007669"/>
    <property type="project" value="TreeGrafter"/>
</dbReference>
<dbReference type="GeneID" id="83206339"/>
<dbReference type="RefSeq" id="XP_058327366.1">
    <property type="nucleotide sequence ID" value="XM_058479036.1"/>
</dbReference>
<reference evidence="1" key="2">
    <citation type="journal article" date="2023" name="IMA Fungus">
        <title>Comparative genomic study of the Penicillium genus elucidates a diverse pangenome and 15 lateral gene transfer events.</title>
        <authorList>
            <person name="Petersen C."/>
            <person name="Sorensen T."/>
            <person name="Nielsen M.R."/>
            <person name="Sondergaard T.E."/>
            <person name="Sorensen J.L."/>
            <person name="Fitzpatrick D.A."/>
            <person name="Frisvad J.C."/>
            <person name="Nielsen K.L."/>
        </authorList>
    </citation>
    <scope>NUCLEOTIDE SEQUENCE</scope>
    <source>
        <strain evidence="1">IBT 19713</strain>
    </source>
</reference>
<evidence type="ECO:0000313" key="2">
    <source>
        <dbReference type="Proteomes" id="UP001150941"/>
    </source>
</evidence>
<dbReference type="SUPFAM" id="SSF52540">
    <property type="entry name" value="P-loop containing nucleoside triphosphate hydrolases"/>
    <property type="match status" value="1"/>
</dbReference>
<dbReference type="InterPro" id="IPR022812">
    <property type="entry name" value="Dynamin"/>
</dbReference>
<sequence>MAVSLLPSPPRSPEDREQFAAFRREFQQFIDLPGIIQDGSCLTGRCGFSEFVDAPTFAADVLHLGAVGNAGLHGTLVNLPGLRPVLEDDGDVKMAQSLVDSYLESSRSIILAAIPASSNTETQHIIQRAHHFDKDSMRTTGIITTLDLINKGTEQRVAYLAKNFGAYQVEPQLLFCVPISAKGNIYIVAITTLRSGLRSLFAKGIGRI</sequence>
<dbReference type="GO" id="GO:0005874">
    <property type="term" value="C:microtubule"/>
    <property type="evidence" value="ECO:0007669"/>
    <property type="project" value="TreeGrafter"/>
</dbReference>
<reference evidence="1" key="1">
    <citation type="submission" date="2022-11" db="EMBL/GenBank/DDBJ databases">
        <authorList>
            <person name="Petersen C."/>
        </authorList>
    </citation>
    <scope>NUCLEOTIDE SEQUENCE</scope>
    <source>
        <strain evidence="1">IBT 19713</strain>
    </source>
</reference>
<dbReference type="GO" id="GO:0005739">
    <property type="term" value="C:mitochondrion"/>
    <property type="evidence" value="ECO:0007669"/>
    <property type="project" value="TreeGrafter"/>
</dbReference>
<dbReference type="GO" id="GO:0008017">
    <property type="term" value="F:microtubule binding"/>
    <property type="evidence" value="ECO:0007669"/>
    <property type="project" value="TreeGrafter"/>
</dbReference>
<name>A0A9W9TF99_9EURO</name>
<dbReference type="Proteomes" id="UP001150941">
    <property type="component" value="Unassembled WGS sequence"/>
</dbReference>
<proteinExistence type="predicted"/>
<dbReference type="PANTHER" id="PTHR11566">
    <property type="entry name" value="DYNAMIN"/>
    <property type="match status" value="1"/>
</dbReference>
<dbReference type="AlphaFoldDB" id="A0A9W9TF99"/>
<dbReference type="PANTHER" id="PTHR11566:SF21">
    <property type="entry name" value="DYNAMIN RELATED PROTEIN 1, ISOFORM A"/>
    <property type="match status" value="1"/>
</dbReference>
<dbReference type="GO" id="GO:0016020">
    <property type="term" value="C:membrane"/>
    <property type="evidence" value="ECO:0007669"/>
    <property type="project" value="TreeGrafter"/>
</dbReference>
<dbReference type="GO" id="GO:0000266">
    <property type="term" value="P:mitochondrial fission"/>
    <property type="evidence" value="ECO:0007669"/>
    <property type="project" value="TreeGrafter"/>
</dbReference>